<evidence type="ECO:0000256" key="2">
    <source>
        <dbReference type="ARBA" id="ARBA00001970"/>
    </source>
</evidence>
<feature type="transmembrane region" description="Helical" evidence="13">
    <location>
        <begin position="56"/>
        <end position="77"/>
    </location>
</feature>
<keyword evidence="13" id="KW-0472">Membrane</keyword>
<feature type="chain" id="PRO_5017042434" description="peroxidase" evidence="14">
    <location>
        <begin position="31"/>
        <end position="136"/>
    </location>
</feature>
<feature type="active site" description="Proton acceptor" evidence="10">
    <location>
        <position position="92"/>
    </location>
</feature>
<keyword evidence="13" id="KW-1133">Transmembrane helix</keyword>
<accession>A0A371FL37</accession>
<dbReference type="InterPro" id="IPR010255">
    <property type="entry name" value="Haem_peroxidase_sf"/>
</dbReference>
<keyword evidence="13" id="KW-0812">Transmembrane</keyword>
<keyword evidence="8" id="KW-0560">Oxidoreductase</keyword>
<dbReference type="PANTHER" id="PTHR31388">
    <property type="entry name" value="PEROXIDASE 72-RELATED"/>
    <property type="match status" value="1"/>
</dbReference>
<dbReference type="SUPFAM" id="SSF48113">
    <property type="entry name" value="Heme-dependent peroxidases"/>
    <property type="match status" value="1"/>
</dbReference>
<evidence type="ECO:0000256" key="4">
    <source>
        <dbReference type="ARBA" id="ARBA00012313"/>
    </source>
</evidence>
<feature type="domain" description="Plant heme peroxidase family profile" evidence="15">
    <location>
        <begin position="51"/>
        <end position="97"/>
    </location>
</feature>
<comment type="caution">
    <text evidence="16">The sequence shown here is derived from an EMBL/GenBank/DDBJ whole genome shotgun (WGS) entry which is preliminary data.</text>
</comment>
<keyword evidence="6" id="KW-0349">Heme</keyword>
<dbReference type="EMBL" id="QJKJ01008685">
    <property type="protein sequence ID" value="RDX78962.1"/>
    <property type="molecule type" value="Genomic_DNA"/>
</dbReference>
<name>A0A371FL37_MUCPR</name>
<dbReference type="Gene3D" id="1.10.520.10">
    <property type="match status" value="1"/>
</dbReference>
<keyword evidence="11" id="KW-0106">Calcium</keyword>
<evidence type="ECO:0000256" key="3">
    <source>
        <dbReference type="ARBA" id="ARBA00002322"/>
    </source>
</evidence>
<dbReference type="GO" id="GO:0140825">
    <property type="term" value="F:lactoperoxidase activity"/>
    <property type="evidence" value="ECO:0007669"/>
    <property type="project" value="UniProtKB-EC"/>
</dbReference>
<evidence type="ECO:0000259" key="15">
    <source>
        <dbReference type="PROSITE" id="PS50873"/>
    </source>
</evidence>
<proteinExistence type="predicted"/>
<dbReference type="STRING" id="157652.A0A371FL37"/>
<comment type="cofactor">
    <cofactor evidence="2">
        <name>heme b</name>
        <dbReference type="ChEBI" id="CHEBI:60344"/>
    </cofactor>
</comment>
<dbReference type="Proteomes" id="UP000257109">
    <property type="component" value="Unassembled WGS sequence"/>
</dbReference>
<dbReference type="PROSITE" id="PS00436">
    <property type="entry name" value="PEROXIDASE_2"/>
    <property type="match status" value="1"/>
</dbReference>
<feature type="binding site" evidence="11">
    <location>
        <position position="96"/>
    </location>
    <ligand>
        <name>Ca(2+)</name>
        <dbReference type="ChEBI" id="CHEBI:29108"/>
        <label>1</label>
    </ligand>
</feature>
<evidence type="ECO:0000256" key="7">
    <source>
        <dbReference type="ARBA" id="ARBA00022723"/>
    </source>
</evidence>
<feature type="binding site" evidence="11">
    <location>
        <position position="93"/>
    </location>
    <ligand>
        <name>Ca(2+)</name>
        <dbReference type="ChEBI" id="CHEBI:29108"/>
        <label>1</label>
    </ligand>
</feature>
<comment type="catalytic activity">
    <reaction evidence="1">
        <text>2 a phenolic donor + H2O2 = 2 a phenolic radical donor + 2 H2O</text>
        <dbReference type="Rhea" id="RHEA:56136"/>
        <dbReference type="ChEBI" id="CHEBI:15377"/>
        <dbReference type="ChEBI" id="CHEBI:16240"/>
        <dbReference type="ChEBI" id="CHEBI:139520"/>
        <dbReference type="ChEBI" id="CHEBI:139521"/>
        <dbReference type="EC" id="1.11.1.7"/>
    </reaction>
</comment>
<dbReference type="GO" id="GO:0020037">
    <property type="term" value="F:heme binding"/>
    <property type="evidence" value="ECO:0007669"/>
    <property type="project" value="InterPro"/>
</dbReference>
<dbReference type="PROSITE" id="PS50873">
    <property type="entry name" value="PEROXIDASE_4"/>
    <property type="match status" value="1"/>
</dbReference>
<comment type="function">
    <text evidence="3">Removal of H(2)O(2), oxidation of toxic reductants, biosynthesis and degradation of lignin, suberization, auxin catabolism, response to environmental stresses such as wounding, pathogen attack and oxidative stress. These functions might be dependent on each isozyme/isoform in each plant tissue.</text>
</comment>
<evidence type="ECO:0000256" key="8">
    <source>
        <dbReference type="ARBA" id="ARBA00023002"/>
    </source>
</evidence>
<dbReference type="InterPro" id="IPR000823">
    <property type="entry name" value="Peroxidase_pln"/>
</dbReference>
<feature type="signal peptide" evidence="14">
    <location>
        <begin position="1"/>
        <end position="30"/>
    </location>
</feature>
<keyword evidence="9" id="KW-0408">Iron</keyword>
<reference evidence="16" key="1">
    <citation type="submission" date="2018-05" db="EMBL/GenBank/DDBJ databases">
        <title>Draft genome of Mucuna pruriens seed.</title>
        <authorList>
            <person name="Nnadi N.E."/>
            <person name="Vos R."/>
            <person name="Hasami M.H."/>
            <person name="Devisetty U.K."/>
            <person name="Aguiy J.C."/>
        </authorList>
    </citation>
    <scope>NUCLEOTIDE SEQUENCE [LARGE SCALE GENOMIC DNA]</scope>
    <source>
        <strain evidence="16">JCA_2017</strain>
    </source>
</reference>
<evidence type="ECO:0000256" key="13">
    <source>
        <dbReference type="SAM" id="Phobius"/>
    </source>
</evidence>
<sequence>MAGSSHQRVIFPDFKLKICLFLCLIGIVSASDLTSSATTAAISALPLPDKQLSPTFYALKCPMAIATINAIVTAAVFKEPRMGASLLRLHFHDCFVQFPTYIIHLLHATAAMLFDIQNLCVHLRFNNLTRSNPRTN</sequence>
<keyword evidence="14" id="KW-0732">Signal</keyword>
<evidence type="ECO:0000256" key="6">
    <source>
        <dbReference type="ARBA" id="ARBA00022617"/>
    </source>
</evidence>
<evidence type="ECO:0000256" key="1">
    <source>
        <dbReference type="ARBA" id="ARBA00000189"/>
    </source>
</evidence>
<dbReference type="AlphaFoldDB" id="A0A371FL37"/>
<dbReference type="GO" id="GO:0006979">
    <property type="term" value="P:response to oxidative stress"/>
    <property type="evidence" value="ECO:0007669"/>
    <property type="project" value="InterPro"/>
</dbReference>
<dbReference type="OrthoDB" id="2113341at2759"/>
<feature type="site" description="Transition state stabilizer" evidence="12">
    <location>
        <position position="88"/>
    </location>
</feature>
<evidence type="ECO:0000256" key="14">
    <source>
        <dbReference type="SAM" id="SignalP"/>
    </source>
</evidence>
<evidence type="ECO:0000256" key="12">
    <source>
        <dbReference type="PIRSR" id="PIRSR600823-4"/>
    </source>
</evidence>
<protein>
    <recommendedName>
        <fullName evidence="4">peroxidase</fullName>
        <ecNumber evidence="4">1.11.1.7</ecNumber>
    </recommendedName>
</protein>
<dbReference type="InterPro" id="IPR002016">
    <property type="entry name" value="Haem_peroxidase"/>
</dbReference>
<evidence type="ECO:0000256" key="5">
    <source>
        <dbReference type="ARBA" id="ARBA00022559"/>
    </source>
</evidence>
<dbReference type="PANTHER" id="PTHR31388:SF247">
    <property type="entry name" value="PEROXIDASE"/>
    <property type="match status" value="1"/>
</dbReference>
<comment type="cofactor">
    <cofactor evidence="11">
        <name>Ca(2+)</name>
        <dbReference type="ChEBI" id="CHEBI:29108"/>
    </cofactor>
    <text evidence="11">Binds 2 calcium ions per subunit.</text>
</comment>
<evidence type="ECO:0000313" key="16">
    <source>
        <dbReference type="EMBL" id="RDX78962.1"/>
    </source>
</evidence>
<keyword evidence="7 11" id="KW-0479">Metal-binding</keyword>
<feature type="non-terminal residue" evidence="16">
    <location>
        <position position="1"/>
    </location>
</feature>
<evidence type="ECO:0000313" key="17">
    <source>
        <dbReference type="Proteomes" id="UP000257109"/>
    </source>
</evidence>
<gene>
    <name evidence="16" type="primary">PNC1</name>
    <name evidence="16" type="ORF">CR513_40677</name>
</gene>
<dbReference type="GO" id="GO:0046872">
    <property type="term" value="F:metal ion binding"/>
    <property type="evidence" value="ECO:0007669"/>
    <property type="project" value="UniProtKB-KW"/>
</dbReference>
<keyword evidence="17" id="KW-1185">Reference proteome</keyword>
<evidence type="ECO:0000256" key="9">
    <source>
        <dbReference type="ARBA" id="ARBA00023004"/>
    </source>
</evidence>
<evidence type="ECO:0000256" key="11">
    <source>
        <dbReference type="PIRSR" id="PIRSR600823-3"/>
    </source>
</evidence>
<organism evidence="16 17">
    <name type="scientific">Mucuna pruriens</name>
    <name type="common">Velvet bean</name>
    <name type="synonym">Dolichos pruriens</name>
    <dbReference type="NCBI Taxonomy" id="157652"/>
    <lineage>
        <taxon>Eukaryota</taxon>
        <taxon>Viridiplantae</taxon>
        <taxon>Streptophyta</taxon>
        <taxon>Embryophyta</taxon>
        <taxon>Tracheophyta</taxon>
        <taxon>Spermatophyta</taxon>
        <taxon>Magnoliopsida</taxon>
        <taxon>eudicotyledons</taxon>
        <taxon>Gunneridae</taxon>
        <taxon>Pentapetalae</taxon>
        <taxon>rosids</taxon>
        <taxon>fabids</taxon>
        <taxon>Fabales</taxon>
        <taxon>Fabaceae</taxon>
        <taxon>Papilionoideae</taxon>
        <taxon>50 kb inversion clade</taxon>
        <taxon>NPAAA clade</taxon>
        <taxon>indigoferoid/millettioid clade</taxon>
        <taxon>Phaseoleae</taxon>
        <taxon>Mucuna</taxon>
    </lineage>
</organism>
<dbReference type="InterPro" id="IPR019794">
    <property type="entry name" value="Peroxidases_AS"/>
</dbReference>
<evidence type="ECO:0000256" key="10">
    <source>
        <dbReference type="PIRSR" id="PIRSR600823-1"/>
    </source>
</evidence>
<dbReference type="EC" id="1.11.1.7" evidence="4"/>
<keyword evidence="5 16" id="KW-0575">Peroxidase</keyword>
<dbReference type="PRINTS" id="PR00461">
    <property type="entry name" value="PLPEROXIDASE"/>
</dbReference>